<gene>
    <name evidence="1" type="ORF">P3T76_004730</name>
</gene>
<evidence type="ECO:0000313" key="2">
    <source>
        <dbReference type="Proteomes" id="UP001259832"/>
    </source>
</evidence>
<name>A0AAD9GQS2_9STRA</name>
<organism evidence="1 2">
    <name type="scientific">Phytophthora citrophthora</name>
    <dbReference type="NCBI Taxonomy" id="4793"/>
    <lineage>
        <taxon>Eukaryota</taxon>
        <taxon>Sar</taxon>
        <taxon>Stramenopiles</taxon>
        <taxon>Oomycota</taxon>
        <taxon>Peronosporomycetes</taxon>
        <taxon>Peronosporales</taxon>
        <taxon>Peronosporaceae</taxon>
        <taxon>Phytophthora</taxon>
    </lineage>
</organism>
<dbReference type="Proteomes" id="UP001259832">
    <property type="component" value="Unassembled WGS sequence"/>
</dbReference>
<evidence type="ECO:0000313" key="1">
    <source>
        <dbReference type="EMBL" id="KAK1943334.1"/>
    </source>
</evidence>
<sequence>MAPDVAYDTAIGVDAILYKWRQVSMIHPDIDIQLVQLDRDTENIIEATVKGMATVSMNTIRYAFPHLMNGDTLSPLAVRLLDRQLEVDGRMRFTWDENAARVSSMQFQTDLLTPMFRILGSIEDVSYV</sequence>
<keyword evidence="2" id="KW-1185">Reference proteome</keyword>
<protein>
    <submittedName>
        <fullName evidence="1">Uncharacterized protein</fullName>
    </submittedName>
</protein>
<comment type="caution">
    <text evidence="1">The sequence shown here is derived from an EMBL/GenBank/DDBJ whole genome shotgun (WGS) entry which is preliminary data.</text>
</comment>
<reference evidence="1" key="1">
    <citation type="submission" date="2023-08" db="EMBL/GenBank/DDBJ databases">
        <title>Reference Genome Resource for the Citrus Pathogen Phytophthora citrophthora.</title>
        <authorList>
            <person name="Moller H."/>
            <person name="Coetzee B."/>
            <person name="Rose L.J."/>
            <person name="Van Niekerk J.M."/>
        </authorList>
    </citation>
    <scope>NUCLEOTIDE SEQUENCE</scope>
    <source>
        <strain evidence="1">STE-U-9442</strain>
    </source>
</reference>
<dbReference type="AlphaFoldDB" id="A0AAD9GQS2"/>
<dbReference type="EMBL" id="JASMQC010000007">
    <property type="protein sequence ID" value="KAK1943334.1"/>
    <property type="molecule type" value="Genomic_DNA"/>
</dbReference>
<accession>A0AAD9GQS2</accession>
<proteinExistence type="predicted"/>